<sequence length="508" mass="54970">MKAANDASIAVSMRGIHKSFGKVDILRGVDFELREGEVHALLGGNGAGKSTLMKILQGVHRADAGEITINGEPANFHSPSDATAAGIGMVFQEFSLIPSLSVAQNIFLGREPHHFGLIDDRGLNRQARTLLDRMGADIDPRSLIGDLPVGYWQLTEIAKALSMQARILVMDEPTASLPYSEVEALFALIARLKTQGISIVYISHRMAEIARVADRLSIIRDGRRVLTDTVSAVPPEQVAESIVGREILHGFTRTTRDTDTPREITLSVENLTAGNRLDNVSFKVAAGEVVGLAGLIGSGRTELARCLFGIDRADSGRIVVDGTTINPRRPLDAIKSGVMLVPEDRQSQGLVREHSVRTNLLLPSLTRLTRGPFIDDNRGRDLCVDLTRRLGIRTTAIDQPVGRLSGGNQQKVVISKWLGLGEVGVPPRVLILDEPTTGVDIASKTDIMQLVLDLADAGTAIILISSELEELLAVVDRVLVMRQGRIDADFARDTIPDEESLQLAIQGV</sequence>
<dbReference type="GO" id="GO:0005524">
    <property type="term" value="F:ATP binding"/>
    <property type="evidence" value="ECO:0007669"/>
    <property type="project" value="UniProtKB-KW"/>
</dbReference>
<dbReference type="InterPro" id="IPR017871">
    <property type="entry name" value="ABC_transporter-like_CS"/>
</dbReference>
<dbReference type="CDD" id="cd03216">
    <property type="entry name" value="ABC_Carb_Monos_I"/>
    <property type="match status" value="1"/>
</dbReference>
<evidence type="ECO:0000256" key="4">
    <source>
        <dbReference type="ARBA" id="ARBA00022597"/>
    </source>
</evidence>
<dbReference type="FunFam" id="3.40.50.300:FF:000127">
    <property type="entry name" value="Ribose import ATP-binding protein RbsA"/>
    <property type="match status" value="1"/>
</dbReference>
<dbReference type="PANTHER" id="PTHR43790">
    <property type="entry name" value="CARBOHYDRATE TRANSPORT ATP-BINDING PROTEIN MG119-RELATED"/>
    <property type="match status" value="1"/>
</dbReference>
<dbReference type="PANTHER" id="PTHR43790:SF3">
    <property type="entry name" value="D-ALLOSE IMPORT ATP-BINDING PROTEIN ALSA-RELATED"/>
    <property type="match status" value="1"/>
</dbReference>
<evidence type="ECO:0000256" key="3">
    <source>
        <dbReference type="ARBA" id="ARBA00022475"/>
    </source>
</evidence>
<evidence type="ECO:0000256" key="6">
    <source>
        <dbReference type="ARBA" id="ARBA00022741"/>
    </source>
</evidence>
<keyword evidence="3" id="KW-1003">Cell membrane</keyword>
<gene>
    <name evidence="11" type="ORF">SAMN04490239_1406</name>
</gene>
<dbReference type="GO" id="GO:0005886">
    <property type="term" value="C:plasma membrane"/>
    <property type="evidence" value="ECO:0007669"/>
    <property type="project" value="UniProtKB-SubCell"/>
</dbReference>
<dbReference type="Proteomes" id="UP000183561">
    <property type="component" value="Unassembled WGS sequence"/>
</dbReference>
<dbReference type="PROSITE" id="PS00211">
    <property type="entry name" value="ABC_TRANSPORTER_1"/>
    <property type="match status" value="1"/>
</dbReference>
<dbReference type="InterPro" id="IPR003593">
    <property type="entry name" value="AAA+_ATPase"/>
</dbReference>
<keyword evidence="9" id="KW-0472">Membrane</keyword>
<dbReference type="InterPro" id="IPR027417">
    <property type="entry name" value="P-loop_NTPase"/>
</dbReference>
<keyword evidence="2" id="KW-0813">Transport</keyword>
<dbReference type="EMBL" id="FNSV01000005">
    <property type="protein sequence ID" value="SEB72724.1"/>
    <property type="molecule type" value="Genomic_DNA"/>
</dbReference>
<evidence type="ECO:0000313" key="12">
    <source>
        <dbReference type="Proteomes" id="UP000183561"/>
    </source>
</evidence>
<dbReference type="SUPFAM" id="SSF52540">
    <property type="entry name" value="P-loop containing nucleoside triphosphate hydrolases"/>
    <property type="match status" value="2"/>
</dbReference>
<accession>A0A1H4LQ40</accession>
<dbReference type="InterPro" id="IPR003439">
    <property type="entry name" value="ABC_transporter-like_ATP-bd"/>
</dbReference>
<proteinExistence type="predicted"/>
<keyword evidence="12" id="KW-1185">Reference proteome</keyword>
<dbReference type="Gene3D" id="3.40.50.300">
    <property type="entry name" value="P-loop containing nucleotide triphosphate hydrolases"/>
    <property type="match status" value="2"/>
</dbReference>
<feature type="domain" description="ABC transporter" evidence="10">
    <location>
        <begin position="255"/>
        <end position="508"/>
    </location>
</feature>
<evidence type="ECO:0000256" key="1">
    <source>
        <dbReference type="ARBA" id="ARBA00004202"/>
    </source>
</evidence>
<evidence type="ECO:0000313" key="11">
    <source>
        <dbReference type="EMBL" id="SEB72724.1"/>
    </source>
</evidence>
<evidence type="ECO:0000259" key="10">
    <source>
        <dbReference type="PROSITE" id="PS50893"/>
    </source>
</evidence>
<keyword evidence="4" id="KW-0762">Sugar transport</keyword>
<dbReference type="OrthoDB" id="7757085at2"/>
<name>A0A1H4LQ40_9NOCA</name>
<comment type="subcellular location">
    <subcellularLocation>
        <location evidence="1">Cell membrane</location>
        <topology evidence="1">Peripheral membrane protein</topology>
    </subcellularLocation>
</comment>
<evidence type="ECO:0000256" key="9">
    <source>
        <dbReference type="ARBA" id="ARBA00023136"/>
    </source>
</evidence>
<dbReference type="CDD" id="cd03215">
    <property type="entry name" value="ABC_Carb_Monos_II"/>
    <property type="match status" value="1"/>
</dbReference>
<organism evidence="11 12">
    <name type="scientific">Rhodococcus koreensis</name>
    <dbReference type="NCBI Taxonomy" id="99653"/>
    <lineage>
        <taxon>Bacteria</taxon>
        <taxon>Bacillati</taxon>
        <taxon>Actinomycetota</taxon>
        <taxon>Actinomycetes</taxon>
        <taxon>Mycobacteriales</taxon>
        <taxon>Nocardiaceae</taxon>
        <taxon>Rhodococcus</taxon>
    </lineage>
</organism>
<protein>
    <submittedName>
        <fullName evidence="11">Monosaccharide ABC transporter ATP-binding protein, CUT2 family</fullName>
    </submittedName>
</protein>
<keyword evidence="5" id="KW-0677">Repeat</keyword>
<evidence type="ECO:0000256" key="7">
    <source>
        <dbReference type="ARBA" id="ARBA00022840"/>
    </source>
</evidence>
<dbReference type="Pfam" id="PF00005">
    <property type="entry name" value="ABC_tran"/>
    <property type="match status" value="2"/>
</dbReference>
<keyword evidence="7 11" id="KW-0067">ATP-binding</keyword>
<evidence type="ECO:0000256" key="8">
    <source>
        <dbReference type="ARBA" id="ARBA00022967"/>
    </source>
</evidence>
<feature type="domain" description="ABC transporter" evidence="10">
    <location>
        <begin position="11"/>
        <end position="246"/>
    </location>
</feature>
<dbReference type="RefSeq" id="WP_072943912.1">
    <property type="nucleotide sequence ID" value="NZ_FNSV01000005.1"/>
</dbReference>
<dbReference type="GO" id="GO:0016887">
    <property type="term" value="F:ATP hydrolysis activity"/>
    <property type="evidence" value="ECO:0007669"/>
    <property type="project" value="InterPro"/>
</dbReference>
<keyword evidence="6" id="KW-0547">Nucleotide-binding</keyword>
<dbReference type="AlphaFoldDB" id="A0A1H4LQ40"/>
<evidence type="ECO:0000256" key="2">
    <source>
        <dbReference type="ARBA" id="ARBA00022448"/>
    </source>
</evidence>
<dbReference type="InterPro" id="IPR050107">
    <property type="entry name" value="ABC_carbohydrate_import_ATPase"/>
</dbReference>
<keyword evidence="8" id="KW-1278">Translocase</keyword>
<reference evidence="12" key="1">
    <citation type="submission" date="2016-10" db="EMBL/GenBank/DDBJ databases">
        <authorList>
            <person name="Varghese N."/>
            <person name="Submissions S."/>
        </authorList>
    </citation>
    <scope>NUCLEOTIDE SEQUENCE [LARGE SCALE GENOMIC DNA]</scope>
    <source>
        <strain evidence="12">DSM 44498</strain>
    </source>
</reference>
<evidence type="ECO:0000256" key="5">
    <source>
        <dbReference type="ARBA" id="ARBA00022737"/>
    </source>
</evidence>
<dbReference type="PROSITE" id="PS50893">
    <property type="entry name" value="ABC_TRANSPORTER_2"/>
    <property type="match status" value="2"/>
</dbReference>
<dbReference type="SMART" id="SM00382">
    <property type="entry name" value="AAA"/>
    <property type="match status" value="2"/>
</dbReference>